<sequence>MSSKEQRDKKTNSKYQPPGKISAKGDEKPTAKRTNSEVSNDSMDNGAIQRQLDVVNENLLELRGDLKHMLKKDEVENLITSNISNILKELEQKTEDRILRMKKDIEEDMKAKIDTDIEKLVNIKTKGLEDKINSLEFDNNALKEKLDSSKSYYTQEIDRLKDKANENGRISREASKKANYNEQYSRKNNIKIMDIKEDGNETEALLSTKVIDILGDQGIKLESHQFVAIHRIPGGRGHAKPVLMKLRKLLVGAFVQETALFANPCPVDKLLPCILRRLFRLRIKGNHATNAVAMIGAAIFSHQTQRRHQDRRCYFSLHTQRRHHDRRCYFSLHTQRRHHDRRCYFSLHTQRRHHVLRCYFSLHTQRRHQDGRCLLSLHTQRPSTHNDVTTIGASTSAIAPNAVTTIGAATSACTHNAVTKMGAAYSASTHKAVTTIGAATSTIALNAVTTIDGATSASTPSPRLTVLHQPPHTTPSPRFTVLPQPPHTTPSPRSVLLLQPSHSTQLPRSALLLQLAHTTPSLRSALLLQPPHTTPSPRSALLL</sequence>
<evidence type="ECO:0000313" key="2">
    <source>
        <dbReference type="EMBL" id="WAQ95622.1"/>
    </source>
</evidence>
<name>A0ABY7DDB1_MYAAR</name>
<dbReference type="EMBL" id="CP111013">
    <property type="protein sequence ID" value="WAQ95622.1"/>
    <property type="molecule type" value="Genomic_DNA"/>
</dbReference>
<keyword evidence="3" id="KW-1185">Reference proteome</keyword>
<accession>A0ABY7DDB1</accession>
<protein>
    <submittedName>
        <fullName evidence="2">Uncharacterized protein</fullName>
    </submittedName>
</protein>
<organism evidence="2 3">
    <name type="scientific">Mya arenaria</name>
    <name type="common">Soft-shell clam</name>
    <dbReference type="NCBI Taxonomy" id="6604"/>
    <lineage>
        <taxon>Eukaryota</taxon>
        <taxon>Metazoa</taxon>
        <taxon>Spiralia</taxon>
        <taxon>Lophotrochozoa</taxon>
        <taxon>Mollusca</taxon>
        <taxon>Bivalvia</taxon>
        <taxon>Autobranchia</taxon>
        <taxon>Heteroconchia</taxon>
        <taxon>Euheterodonta</taxon>
        <taxon>Imparidentia</taxon>
        <taxon>Neoheterodontei</taxon>
        <taxon>Myida</taxon>
        <taxon>Myoidea</taxon>
        <taxon>Myidae</taxon>
        <taxon>Mya</taxon>
    </lineage>
</organism>
<evidence type="ECO:0000313" key="3">
    <source>
        <dbReference type="Proteomes" id="UP001164746"/>
    </source>
</evidence>
<reference evidence="2" key="1">
    <citation type="submission" date="2022-11" db="EMBL/GenBank/DDBJ databases">
        <title>Centuries of genome instability and evolution in soft-shell clam transmissible cancer (bioRxiv).</title>
        <authorList>
            <person name="Hart S.F.M."/>
            <person name="Yonemitsu M.A."/>
            <person name="Giersch R.M."/>
            <person name="Beal B.F."/>
            <person name="Arriagada G."/>
            <person name="Davis B.W."/>
            <person name="Ostrander E.A."/>
            <person name="Goff S.P."/>
            <person name="Metzger M.J."/>
        </authorList>
    </citation>
    <scope>NUCLEOTIDE SEQUENCE</scope>
    <source>
        <strain evidence="2">MELC-2E11</strain>
        <tissue evidence="2">Siphon/mantle</tissue>
    </source>
</reference>
<feature type="region of interest" description="Disordered" evidence="1">
    <location>
        <begin position="454"/>
        <end position="493"/>
    </location>
</feature>
<evidence type="ECO:0000256" key="1">
    <source>
        <dbReference type="SAM" id="MobiDB-lite"/>
    </source>
</evidence>
<gene>
    <name evidence="2" type="ORF">MAR_028312</name>
</gene>
<feature type="compositionally biased region" description="Basic and acidic residues" evidence="1">
    <location>
        <begin position="1"/>
        <end position="11"/>
    </location>
</feature>
<feature type="compositionally biased region" description="Polar residues" evidence="1">
    <location>
        <begin position="32"/>
        <end position="43"/>
    </location>
</feature>
<feature type="region of interest" description="Disordered" evidence="1">
    <location>
        <begin position="1"/>
        <end position="45"/>
    </location>
</feature>
<proteinExistence type="predicted"/>
<dbReference type="Proteomes" id="UP001164746">
    <property type="component" value="Chromosome 2"/>
</dbReference>